<protein>
    <submittedName>
        <fullName evidence="1">Uncharacterized protein</fullName>
    </submittedName>
</protein>
<proteinExistence type="predicted"/>
<evidence type="ECO:0000313" key="2">
    <source>
        <dbReference type="Proteomes" id="UP000189966"/>
    </source>
</evidence>
<sequence length="112" mass="13050">MHSIPNTVKKEYKRYPRTSKSFLIVHPHFDNWHDYIEVYNGAYVGKDDHKDRKGSFTIYACGLNRKLSKFGYEKEVYSDNDLMEAARQLVDGRDLLTKASAISMLKKILCDN</sequence>
<organism evidence="1 2">
    <name type="scientific">Photobacterium piscicola</name>
    <dbReference type="NCBI Taxonomy" id="1378299"/>
    <lineage>
        <taxon>Bacteria</taxon>
        <taxon>Pseudomonadati</taxon>
        <taxon>Pseudomonadota</taxon>
        <taxon>Gammaproteobacteria</taxon>
        <taxon>Vibrionales</taxon>
        <taxon>Vibrionaceae</taxon>
        <taxon>Photobacterium</taxon>
    </lineage>
</organism>
<dbReference type="AlphaFoldDB" id="A0A1T5I0Q7"/>
<name>A0A1T5I0Q7_9GAMM</name>
<dbReference type="EMBL" id="FUZI01000003">
    <property type="protein sequence ID" value="SKC32546.1"/>
    <property type="molecule type" value="Genomic_DNA"/>
</dbReference>
<evidence type="ECO:0000313" key="1">
    <source>
        <dbReference type="EMBL" id="SKC32546.1"/>
    </source>
</evidence>
<reference evidence="1 2" key="1">
    <citation type="submission" date="2017-02" db="EMBL/GenBank/DDBJ databases">
        <authorList>
            <person name="Peterson S.W."/>
        </authorList>
    </citation>
    <scope>NUCLEOTIDE SEQUENCE [LARGE SCALE GENOMIC DNA]</scope>
    <source>
        <strain evidence="2">type strain: NCCB 100098</strain>
    </source>
</reference>
<accession>A0A1T5I0Q7</accession>
<gene>
    <name evidence="1" type="ORF">CZ809_02062</name>
</gene>
<dbReference type="Proteomes" id="UP000189966">
    <property type="component" value="Unassembled WGS sequence"/>
</dbReference>